<keyword evidence="2" id="KW-1185">Reference proteome</keyword>
<organism evidence="1 2">
    <name type="scientific">Apodemus speciosus</name>
    <name type="common">Large Japanese field mouse</name>
    <dbReference type="NCBI Taxonomy" id="105296"/>
    <lineage>
        <taxon>Eukaryota</taxon>
        <taxon>Metazoa</taxon>
        <taxon>Chordata</taxon>
        <taxon>Craniata</taxon>
        <taxon>Vertebrata</taxon>
        <taxon>Euteleostomi</taxon>
        <taxon>Mammalia</taxon>
        <taxon>Eutheria</taxon>
        <taxon>Euarchontoglires</taxon>
        <taxon>Glires</taxon>
        <taxon>Rodentia</taxon>
        <taxon>Myomorpha</taxon>
        <taxon>Muroidea</taxon>
        <taxon>Muridae</taxon>
        <taxon>Murinae</taxon>
        <taxon>Apodemus</taxon>
    </lineage>
</organism>
<evidence type="ECO:0000313" key="2">
    <source>
        <dbReference type="Proteomes" id="UP001623349"/>
    </source>
</evidence>
<gene>
    <name evidence="1" type="ORF">APTSU1_000970000</name>
</gene>
<evidence type="ECO:0000313" key="1">
    <source>
        <dbReference type="EMBL" id="GAB1294467.1"/>
    </source>
</evidence>
<accession>A0ABQ0F5B3</accession>
<reference evidence="1 2" key="1">
    <citation type="submission" date="2024-08" db="EMBL/GenBank/DDBJ databases">
        <title>The draft genome of Apodemus speciosus.</title>
        <authorList>
            <person name="Nabeshima K."/>
            <person name="Suzuki S."/>
            <person name="Onuma M."/>
        </authorList>
    </citation>
    <scope>NUCLEOTIDE SEQUENCE [LARGE SCALE GENOMIC DNA]</scope>
    <source>
        <strain evidence="1">IB14-021</strain>
    </source>
</reference>
<dbReference type="EMBL" id="BAAFST010000009">
    <property type="protein sequence ID" value="GAB1294467.1"/>
    <property type="molecule type" value="Genomic_DNA"/>
</dbReference>
<dbReference type="Proteomes" id="UP001623349">
    <property type="component" value="Unassembled WGS sequence"/>
</dbReference>
<name>A0ABQ0F5B3_APOSI</name>
<protein>
    <submittedName>
        <fullName evidence="1">Oocyte maturation, beta</fullName>
    </submittedName>
</protein>
<comment type="caution">
    <text evidence="1">The sequence shown here is derived from an EMBL/GenBank/DDBJ whole genome shotgun (WGS) entry which is preliminary data.</text>
</comment>
<sequence>MSEIHMVLNLFDEGDTFLPTCVDSLEFLTVNLEWWVFRALFEEKGES</sequence>
<proteinExistence type="predicted"/>